<accession>A0A834FGP7</accession>
<organism evidence="2 3">
    <name type="scientific">Oryzias melastigma</name>
    <name type="common">Marine medaka</name>
    <dbReference type="NCBI Taxonomy" id="30732"/>
    <lineage>
        <taxon>Eukaryota</taxon>
        <taxon>Metazoa</taxon>
        <taxon>Chordata</taxon>
        <taxon>Craniata</taxon>
        <taxon>Vertebrata</taxon>
        <taxon>Euteleostomi</taxon>
        <taxon>Actinopterygii</taxon>
        <taxon>Neopterygii</taxon>
        <taxon>Teleostei</taxon>
        <taxon>Neoteleostei</taxon>
        <taxon>Acanthomorphata</taxon>
        <taxon>Ovalentaria</taxon>
        <taxon>Atherinomorphae</taxon>
        <taxon>Beloniformes</taxon>
        <taxon>Adrianichthyidae</taxon>
        <taxon>Oryziinae</taxon>
        <taxon>Oryzias</taxon>
    </lineage>
</organism>
<dbReference type="Proteomes" id="UP000646548">
    <property type="component" value="Unassembled WGS sequence"/>
</dbReference>
<evidence type="ECO:0000313" key="3">
    <source>
        <dbReference type="Proteomes" id="UP000646548"/>
    </source>
</evidence>
<proteinExistence type="predicted"/>
<sequence>MSKQSSNLIQADRTAHAGGKWNSVMASLGIKPGQDMPLTGKNRESPPSDYPYRLQSPPQGGAWDSPPPKNSLSPAAAEGGSICKLCVCNSLGLAPVTSEDKHHVSTGKPRLMMMQIVCTGVMEFRPI</sequence>
<reference evidence="2" key="1">
    <citation type="journal article" name="BMC Genomics">
        <title>Long-read sequencing and de novo genome assembly of marine medaka (Oryzias melastigma).</title>
        <authorList>
            <person name="Liang P."/>
            <person name="Saqib H.S.A."/>
            <person name="Ni X."/>
            <person name="Shen Y."/>
        </authorList>
    </citation>
    <scope>NUCLEOTIDE SEQUENCE</scope>
    <source>
        <strain evidence="2">Bigg-433</strain>
    </source>
</reference>
<name>A0A834FGP7_ORYME</name>
<gene>
    <name evidence="2" type="ORF">FQA47_023161</name>
</gene>
<protein>
    <submittedName>
        <fullName evidence="2">Uncharacterized protein</fullName>
    </submittedName>
</protein>
<comment type="caution">
    <text evidence="2">The sequence shown here is derived from an EMBL/GenBank/DDBJ whole genome shotgun (WGS) entry which is preliminary data.</text>
</comment>
<dbReference type="AlphaFoldDB" id="A0A834FGP7"/>
<feature type="region of interest" description="Disordered" evidence="1">
    <location>
        <begin position="26"/>
        <end position="76"/>
    </location>
</feature>
<evidence type="ECO:0000313" key="2">
    <source>
        <dbReference type="EMBL" id="KAF6733788.1"/>
    </source>
</evidence>
<dbReference type="EMBL" id="WKFB01000151">
    <property type="protein sequence ID" value="KAF6733788.1"/>
    <property type="molecule type" value="Genomic_DNA"/>
</dbReference>
<evidence type="ECO:0000256" key="1">
    <source>
        <dbReference type="SAM" id="MobiDB-lite"/>
    </source>
</evidence>